<evidence type="ECO:0000313" key="7">
    <source>
        <dbReference type="EMBL" id="QDH23316.1"/>
    </source>
</evidence>
<sequence length="511" mass="56371">MNLHEIAQIAPSPRQLNWQRLEFYGFIHFGMNTMTGREWGEGHEDPALFDPDRLNADEWAALLQASGMRAVILTCKHHDGFCLWPSRHSAHTVANAPWKGGRGDLVREVSDACRRRGLKFGVYLSPWDRTESRYGEGAPYDDFYVNQLEELLTGYGEVACVWLDGANGEGPSGRRQQYDWDRYYDTVRRLQPDCVISVCGPDIRWVGNEAGETRAEEWSVVPAPLRDAEKTAEKSQQADDGAFSRSFESMEADLGSRQAIAAYDGDWVWYPAEVNTSIRPGWFYHAEEDDRVRGADELFRIYVNAVGGNATFLLNVPPNARGEIAAPDRAALLGLGERIARLQDDSLMRGAAFAVSGRAGAEDGLPAAVADLSPLSAGAAVDASARAAGSGIFPWKPAAGEAEPWVEWSLPHAKSIDAVSLGEHLPAGQRIEQFEIRAWTETEPDLAEGAARDEERPAGTWVTVAQGSVVGYRRIVRFAPVLTAKLRVVFTGYREFPTLSHVQAHSLEANE</sequence>
<keyword evidence="3" id="KW-0732">Signal</keyword>
<keyword evidence="4" id="KW-0378">Hydrolase</keyword>
<dbReference type="GO" id="GO:0004560">
    <property type="term" value="F:alpha-L-fucosidase activity"/>
    <property type="evidence" value="ECO:0007669"/>
    <property type="project" value="InterPro"/>
</dbReference>
<dbReference type="EC" id="3.2.1.51" evidence="2"/>
<dbReference type="PANTHER" id="PTHR10030">
    <property type="entry name" value="ALPHA-L-FUCOSIDASE"/>
    <property type="match status" value="1"/>
</dbReference>
<proteinExistence type="inferred from homology"/>
<protein>
    <recommendedName>
        <fullName evidence="2">alpha-L-fucosidase</fullName>
        <ecNumber evidence="2">3.2.1.51</ecNumber>
    </recommendedName>
</protein>
<comment type="similarity">
    <text evidence="1">Belongs to the glycosyl hydrolase 29 family.</text>
</comment>
<reference evidence="7 8" key="1">
    <citation type="submission" date="2019-06" db="EMBL/GenBank/DDBJ databases">
        <title>Saccharibacillus brassicae sp. nov., an endophytic bacterium isolated from Chinese cabbage seeds (Brassica pekinensis).</title>
        <authorList>
            <person name="Jiang L."/>
            <person name="Lee J."/>
            <person name="Kim S.W."/>
        </authorList>
    </citation>
    <scope>NUCLEOTIDE SEQUENCE [LARGE SCALE GENOMIC DNA]</scope>
    <source>
        <strain evidence="8">KCTC 43072 / ATSA2</strain>
    </source>
</reference>
<dbReference type="EMBL" id="CP041217">
    <property type="protein sequence ID" value="QDH23316.1"/>
    <property type="molecule type" value="Genomic_DNA"/>
</dbReference>
<organism evidence="7 8">
    <name type="scientific">Saccharibacillus brassicae</name>
    <dbReference type="NCBI Taxonomy" id="2583377"/>
    <lineage>
        <taxon>Bacteria</taxon>
        <taxon>Bacillati</taxon>
        <taxon>Bacillota</taxon>
        <taxon>Bacilli</taxon>
        <taxon>Bacillales</taxon>
        <taxon>Paenibacillaceae</taxon>
        <taxon>Saccharibacillus</taxon>
    </lineage>
</organism>
<dbReference type="Proteomes" id="UP000316968">
    <property type="component" value="Chromosome"/>
</dbReference>
<dbReference type="Gene3D" id="3.20.20.80">
    <property type="entry name" value="Glycosidases"/>
    <property type="match status" value="1"/>
</dbReference>
<dbReference type="GO" id="GO:0016139">
    <property type="term" value="P:glycoside catabolic process"/>
    <property type="evidence" value="ECO:0007669"/>
    <property type="project" value="TreeGrafter"/>
</dbReference>
<evidence type="ECO:0000256" key="1">
    <source>
        <dbReference type="ARBA" id="ARBA00007951"/>
    </source>
</evidence>
<evidence type="ECO:0000259" key="6">
    <source>
        <dbReference type="Pfam" id="PF01120"/>
    </source>
</evidence>
<dbReference type="InterPro" id="IPR017853">
    <property type="entry name" value="GH"/>
</dbReference>
<dbReference type="OrthoDB" id="107551at2"/>
<dbReference type="SMART" id="SM00812">
    <property type="entry name" value="Alpha_L_fucos"/>
    <property type="match status" value="1"/>
</dbReference>
<dbReference type="GO" id="GO:0005764">
    <property type="term" value="C:lysosome"/>
    <property type="evidence" value="ECO:0007669"/>
    <property type="project" value="TreeGrafter"/>
</dbReference>
<accession>A0A4Y6V422</accession>
<evidence type="ECO:0000256" key="4">
    <source>
        <dbReference type="ARBA" id="ARBA00022801"/>
    </source>
</evidence>
<dbReference type="AlphaFoldDB" id="A0A4Y6V422"/>
<keyword evidence="8" id="KW-1185">Reference proteome</keyword>
<gene>
    <name evidence="7" type="ORF">FFV09_22080</name>
</gene>
<evidence type="ECO:0000256" key="2">
    <source>
        <dbReference type="ARBA" id="ARBA00012662"/>
    </source>
</evidence>
<evidence type="ECO:0000313" key="8">
    <source>
        <dbReference type="Proteomes" id="UP000316968"/>
    </source>
</evidence>
<dbReference type="InterPro" id="IPR057739">
    <property type="entry name" value="Glyco_hydro_29_N"/>
</dbReference>
<dbReference type="GO" id="GO:0006004">
    <property type="term" value="P:fucose metabolic process"/>
    <property type="evidence" value="ECO:0007669"/>
    <property type="project" value="TreeGrafter"/>
</dbReference>
<dbReference type="RefSeq" id="WP_141449853.1">
    <property type="nucleotide sequence ID" value="NZ_CP041217.1"/>
</dbReference>
<dbReference type="SUPFAM" id="SSF51445">
    <property type="entry name" value="(Trans)glycosidases"/>
    <property type="match status" value="1"/>
</dbReference>
<dbReference type="Pfam" id="PF01120">
    <property type="entry name" value="Alpha_L_fucos"/>
    <property type="match status" value="1"/>
</dbReference>
<dbReference type="InterPro" id="IPR000933">
    <property type="entry name" value="Glyco_hydro_29"/>
</dbReference>
<dbReference type="PANTHER" id="PTHR10030:SF37">
    <property type="entry name" value="ALPHA-L-FUCOSIDASE-RELATED"/>
    <property type="match status" value="1"/>
</dbReference>
<name>A0A4Y6V422_SACBS</name>
<keyword evidence="5" id="KW-0326">Glycosidase</keyword>
<feature type="domain" description="Glycoside hydrolase family 29 N-terminal" evidence="6">
    <location>
        <begin position="47"/>
        <end position="337"/>
    </location>
</feature>
<evidence type="ECO:0000256" key="5">
    <source>
        <dbReference type="ARBA" id="ARBA00023295"/>
    </source>
</evidence>
<dbReference type="KEGG" id="saca:FFV09_22080"/>
<evidence type="ECO:0000256" key="3">
    <source>
        <dbReference type="ARBA" id="ARBA00022729"/>
    </source>
</evidence>
<dbReference type="Gene3D" id="2.60.120.260">
    <property type="entry name" value="Galactose-binding domain-like"/>
    <property type="match status" value="1"/>
</dbReference>
<dbReference type="SMR" id="A0A4Y6V422"/>